<dbReference type="Pfam" id="PF09995">
    <property type="entry name" value="MPAB_Lcp_cat"/>
    <property type="match status" value="1"/>
</dbReference>
<keyword evidence="2" id="KW-0560">Oxidoreductase</keyword>
<evidence type="ECO:0000259" key="1">
    <source>
        <dbReference type="Pfam" id="PF09995"/>
    </source>
</evidence>
<dbReference type="PANTHER" id="PTHR36151:SF3">
    <property type="entry name" value="ER-BOUND OXYGENASE MPAB_MPAB'_RUBBER OXYGENASE CATALYTIC DOMAIN-CONTAINING PROTEIN"/>
    <property type="match status" value="1"/>
</dbReference>
<gene>
    <name evidence="2" type="ORF">ACFQGD_12075</name>
</gene>
<proteinExistence type="predicted"/>
<dbReference type="EMBL" id="JBHSXX010000001">
    <property type="protein sequence ID" value="MFC6867886.1"/>
    <property type="molecule type" value="Genomic_DNA"/>
</dbReference>
<protein>
    <submittedName>
        <fullName evidence="2">Oxygenase MpaB family protein</fullName>
        <ecNumber evidence="2">1.-.-.-</ecNumber>
    </submittedName>
</protein>
<organism evidence="2 3">
    <name type="scientific">Haloechinothrix salitolerans</name>
    <dbReference type="NCBI Taxonomy" id="926830"/>
    <lineage>
        <taxon>Bacteria</taxon>
        <taxon>Bacillati</taxon>
        <taxon>Actinomycetota</taxon>
        <taxon>Actinomycetes</taxon>
        <taxon>Pseudonocardiales</taxon>
        <taxon>Pseudonocardiaceae</taxon>
        <taxon>Haloechinothrix</taxon>
    </lineage>
</organism>
<dbReference type="Proteomes" id="UP001596337">
    <property type="component" value="Unassembled WGS sequence"/>
</dbReference>
<evidence type="ECO:0000313" key="2">
    <source>
        <dbReference type="EMBL" id="MFC6867886.1"/>
    </source>
</evidence>
<dbReference type="EC" id="1.-.-.-" evidence="2"/>
<dbReference type="GO" id="GO:0016491">
    <property type="term" value="F:oxidoreductase activity"/>
    <property type="evidence" value="ECO:0007669"/>
    <property type="project" value="UniProtKB-KW"/>
</dbReference>
<dbReference type="PANTHER" id="PTHR36151">
    <property type="entry name" value="BLR2777 PROTEIN"/>
    <property type="match status" value="1"/>
</dbReference>
<feature type="domain" description="ER-bound oxygenase mpaB/mpaB'/Rubber oxygenase catalytic" evidence="1">
    <location>
        <begin position="21"/>
        <end position="244"/>
    </location>
</feature>
<dbReference type="RefSeq" id="WP_345396284.1">
    <property type="nucleotide sequence ID" value="NZ_BAABLA010000025.1"/>
</dbReference>
<dbReference type="InterPro" id="IPR018713">
    <property type="entry name" value="MPAB/Lcp_cat_dom"/>
</dbReference>
<comment type="caution">
    <text evidence="2">The sequence shown here is derived from an EMBL/GenBank/DDBJ whole genome shotgun (WGS) entry which is preliminary data.</text>
</comment>
<accession>A0ABW2BXS4</accession>
<sequence length="277" mass="31663">MVRRSQQTSAGSALGDEIHGASLLAGGANVIMQLARKPVGHGVMYSPVATGNIWEHPIKRTRTTLAYLMTAMRGTDEERRALRKQIDGVHAHVRSAPDAEVPYNAFDPELQLWVAACLYRGVEDTYRAFVGELDEATAETLYRDGKRLGTTLQVREDAWPADLAAFEEYWAKGTELIDVDEPTREYLLGIARLRFYGRPVAWLLGGFGEFITTGFLHPPFREAMGLRWDERRQRRFDALLRAIRLVNRFLPRVLREFPLNLVWWDTRRRLRTGKPVI</sequence>
<keyword evidence="3" id="KW-1185">Reference proteome</keyword>
<reference evidence="3" key="1">
    <citation type="journal article" date="2019" name="Int. J. Syst. Evol. Microbiol.">
        <title>The Global Catalogue of Microorganisms (GCM) 10K type strain sequencing project: providing services to taxonomists for standard genome sequencing and annotation.</title>
        <authorList>
            <consortium name="The Broad Institute Genomics Platform"/>
            <consortium name="The Broad Institute Genome Sequencing Center for Infectious Disease"/>
            <person name="Wu L."/>
            <person name="Ma J."/>
        </authorList>
    </citation>
    <scope>NUCLEOTIDE SEQUENCE [LARGE SCALE GENOMIC DNA]</scope>
    <source>
        <strain evidence="3">KCTC 32255</strain>
    </source>
</reference>
<evidence type="ECO:0000313" key="3">
    <source>
        <dbReference type="Proteomes" id="UP001596337"/>
    </source>
</evidence>
<name>A0ABW2BXS4_9PSEU</name>